<keyword evidence="3" id="KW-1185">Reference proteome</keyword>
<feature type="region of interest" description="Disordered" evidence="1">
    <location>
        <begin position="51"/>
        <end position="90"/>
    </location>
</feature>
<proteinExistence type="predicted"/>
<accession>A0ABV1XBP6</accession>
<dbReference type="RefSeq" id="WP_350790168.1">
    <property type="nucleotide sequence ID" value="NZ_JBEPEK010000598.1"/>
</dbReference>
<organism evidence="2 3">
    <name type="scientific">Streptomyces hyaluromycini</name>
    <dbReference type="NCBI Taxonomy" id="1377993"/>
    <lineage>
        <taxon>Bacteria</taxon>
        <taxon>Bacillati</taxon>
        <taxon>Actinomycetota</taxon>
        <taxon>Actinomycetes</taxon>
        <taxon>Kitasatosporales</taxon>
        <taxon>Streptomycetaceae</taxon>
        <taxon>Streptomyces</taxon>
    </lineage>
</organism>
<dbReference type="Proteomes" id="UP001474181">
    <property type="component" value="Unassembled WGS sequence"/>
</dbReference>
<evidence type="ECO:0000256" key="1">
    <source>
        <dbReference type="SAM" id="MobiDB-lite"/>
    </source>
</evidence>
<protein>
    <submittedName>
        <fullName evidence="2">Uncharacterized protein</fullName>
    </submittedName>
</protein>
<name>A0ABV1XBP6_9ACTN</name>
<evidence type="ECO:0000313" key="3">
    <source>
        <dbReference type="Proteomes" id="UP001474181"/>
    </source>
</evidence>
<reference evidence="2 3" key="1">
    <citation type="submission" date="2024-06" db="EMBL/GenBank/DDBJ databases">
        <title>The Natural Products Discovery Center: Release of the First 8490 Sequenced Strains for Exploring Actinobacteria Biosynthetic Diversity.</title>
        <authorList>
            <person name="Kalkreuter E."/>
            <person name="Kautsar S.A."/>
            <person name="Yang D."/>
            <person name="Bader C.D."/>
            <person name="Teijaro C.N."/>
            <person name="Fluegel L."/>
            <person name="Davis C.M."/>
            <person name="Simpson J.R."/>
            <person name="Lauterbach L."/>
            <person name="Steele A.D."/>
            <person name="Gui C."/>
            <person name="Meng S."/>
            <person name="Li G."/>
            <person name="Viehrig K."/>
            <person name="Ye F."/>
            <person name="Su P."/>
            <person name="Kiefer A.F."/>
            <person name="Nichols A."/>
            <person name="Cepeda A.J."/>
            <person name="Yan W."/>
            <person name="Fan B."/>
            <person name="Jiang Y."/>
            <person name="Adhikari A."/>
            <person name="Zheng C.-J."/>
            <person name="Schuster L."/>
            <person name="Cowan T.M."/>
            <person name="Smanski M.J."/>
            <person name="Chevrette M.G."/>
            <person name="De Carvalho L.P.S."/>
            <person name="Shen B."/>
        </authorList>
    </citation>
    <scope>NUCLEOTIDE SEQUENCE [LARGE SCALE GENOMIC DNA]</scope>
    <source>
        <strain evidence="2 3">NPDC000234</strain>
    </source>
</reference>
<comment type="caution">
    <text evidence="2">The sequence shown here is derived from an EMBL/GenBank/DDBJ whole genome shotgun (WGS) entry which is preliminary data.</text>
</comment>
<dbReference type="EMBL" id="JBEPEK010000598">
    <property type="protein sequence ID" value="MER7186469.1"/>
    <property type="molecule type" value="Genomic_DNA"/>
</dbReference>
<evidence type="ECO:0000313" key="2">
    <source>
        <dbReference type="EMBL" id="MER7186469.1"/>
    </source>
</evidence>
<gene>
    <name evidence="2" type="ORF">ABT404_44610</name>
</gene>
<feature type="compositionally biased region" description="Low complexity" evidence="1">
    <location>
        <begin position="63"/>
        <end position="73"/>
    </location>
</feature>
<sequence length="111" mass="11973">MSATHEMQLVNTLASGAEEWFCPSCRRRILMQWPPQYELVVLERGDETVTHAGGKGGLSIVRTEVPTAPTAPTVPQPLAMSSGPGPEDSRWLREIGIAWDDEAGPDSDSAA</sequence>